<keyword evidence="3 7" id="KW-0489">Methyltransferase</keyword>
<dbReference type="PIRSF" id="PIRSF000398">
    <property type="entry name" value="M_m6A_EcoRV"/>
    <property type="match status" value="1"/>
</dbReference>
<reference evidence="7 8" key="1">
    <citation type="submission" date="2018-01" db="EMBL/GenBank/DDBJ databases">
        <title>Draft genome sequence of Jishengella endophytica.</title>
        <authorList>
            <person name="Sahin N."/>
            <person name="Ay H."/>
            <person name="Saygin H."/>
        </authorList>
    </citation>
    <scope>NUCLEOTIDE SEQUENCE [LARGE SCALE GENOMIC DNA]</scope>
    <source>
        <strain evidence="7 8">DSM 45430</strain>
    </source>
</reference>
<dbReference type="Gene3D" id="1.10.1020.10">
    <property type="entry name" value="Adenine-specific Methyltransferase, Domain 2"/>
    <property type="match status" value="1"/>
</dbReference>
<dbReference type="SUPFAM" id="SSF53335">
    <property type="entry name" value="S-adenosyl-L-methionine-dependent methyltransferases"/>
    <property type="match status" value="1"/>
</dbReference>
<dbReference type="GO" id="GO:0009007">
    <property type="term" value="F:site-specific DNA-methyltransferase (adenine-specific) activity"/>
    <property type="evidence" value="ECO:0007669"/>
    <property type="project" value="UniProtKB-EC"/>
</dbReference>
<dbReference type="Gene3D" id="3.40.50.150">
    <property type="entry name" value="Vaccinia Virus protein VP39"/>
    <property type="match status" value="1"/>
</dbReference>
<dbReference type="GO" id="GO:1904047">
    <property type="term" value="F:S-adenosyl-L-methionine binding"/>
    <property type="evidence" value="ECO:0007669"/>
    <property type="project" value="TreeGrafter"/>
</dbReference>
<proteinExistence type="inferred from homology"/>
<keyword evidence="8" id="KW-1185">Reference proteome</keyword>
<dbReference type="InterPro" id="IPR029063">
    <property type="entry name" value="SAM-dependent_MTases_sf"/>
</dbReference>
<evidence type="ECO:0000313" key="7">
    <source>
        <dbReference type="EMBL" id="PZF91207.1"/>
    </source>
</evidence>
<dbReference type="EC" id="2.1.1.72" evidence="2"/>
<evidence type="ECO:0000256" key="1">
    <source>
        <dbReference type="ARBA" id="ARBA00006594"/>
    </source>
</evidence>
<evidence type="ECO:0000256" key="4">
    <source>
        <dbReference type="ARBA" id="ARBA00022679"/>
    </source>
</evidence>
<protein>
    <recommendedName>
        <fullName evidence="2">site-specific DNA-methyltransferase (adenine-specific)</fullName>
        <ecNumber evidence="2">2.1.1.72</ecNumber>
    </recommendedName>
</protein>
<gene>
    <name evidence="7" type="ORF">C1I93_21875</name>
</gene>
<comment type="caution">
    <text evidence="7">The sequence shown here is derived from an EMBL/GenBank/DDBJ whole genome shotgun (WGS) entry which is preliminary data.</text>
</comment>
<dbReference type="InterPro" id="IPR023095">
    <property type="entry name" value="Ade_MeTrfase_dom_2"/>
</dbReference>
<dbReference type="GO" id="GO:0009307">
    <property type="term" value="P:DNA restriction-modification system"/>
    <property type="evidence" value="ECO:0007669"/>
    <property type="project" value="InterPro"/>
</dbReference>
<organism evidence="7 8">
    <name type="scientific">Micromonospora endophytica</name>
    <dbReference type="NCBI Taxonomy" id="515350"/>
    <lineage>
        <taxon>Bacteria</taxon>
        <taxon>Bacillati</taxon>
        <taxon>Actinomycetota</taxon>
        <taxon>Actinomycetes</taxon>
        <taxon>Micromonosporales</taxon>
        <taxon>Micromonosporaceae</taxon>
        <taxon>Micromonospora</taxon>
    </lineage>
</organism>
<keyword evidence="4 7" id="KW-0808">Transferase</keyword>
<evidence type="ECO:0000313" key="8">
    <source>
        <dbReference type="Proteomes" id="UP000248627"/>
    </source>
</evidence>
<dbReference type="PRINTS" id="PR00505">
    <property type="entry name" value="D12N6MTFRASE"/>
</dbReference>
<evidence type="ECO:0000256" key="3">
    <source>
        <dbReference type="ARBA" id="ARBA00022603"/>
    </source>
</evidence>
<keyword evidence="5" id="KW-0949">S-adenosyl-L-methionine</keyword>
<dbReference type="AlphaFoldDB" id="A0A2W2CT53"/>
<dbReference type="EMBL" id="POTX01000177">
    <property type="protein sequence ID" value="PZF91207.1"/>
    <property type="molecule type" value="Genomic_DNA"/>
</dbReference>
<evidence type="ECO:0000256" key="6">
    <source>
        <dbReference type="ARBA" id="ARBA00047942"/>
    </source>
</evidence>
<dbReference type="Proteomes" id="UP000248627">
    <property type="component" value="Unassembled WGS sequence"/>
</dbReference>
<dbReference type="PANTHER" id="PTHR30481">
    <property type="entry name" value="DNA ADENINE METHYLASE"/>
    <property type="match status" value="1"/>
</dbReference>
<sequence length="301" mass="33548">MLHSPDRYPSPLRYPGGKGKVANFLKLVFLENDLLGSEYVELYAGGASVALSLLYEDFASHVHINDINRSIYAFWKVALDDPEGLCRAITDTPVTVEEWKRQKAIQSATDPTELELAFSTFYLNRTNRSGIIAGGIIGGHEQQGGWKIDARYNKAELCRRIRKVARFRSRISLTGADAAAMLGDIATRPARSTFVYLDPPYYVKGKGLYDNFYKHQDHVDIAQAVQALRCPWVVSYDAVPEILSLYGSIRSLRYSLNYSAAEKHRGSEAMFFSQDLEIPSTGTAAGITVKQVNLARQATLI</sequence>
<dbReference type="InterPro" id="IPR012263">
    <property type="entry name" value="M_m6A_EcoRV"/>
</dbReference>
<dbReference type="GO" id="GO:0043565">
    <property type="term" value="F:sequence-specific DNA binding"/>
    <property type="evidence" value="ECO:0007669"/>
    <property type="project" value="TreeGrafter"/>
</dbReference>
<dbReference type="GO" id="GO:0032259">
    <property type="term" value="P:methylation"/>
    <property type="evidence" value="ECO:0007669"/>
    <property type="project" value="UniProtKB-KW"/>
</dbReference>
<accession>A0A2W2CT53</accession>
<dbReference type="Pfam" id="PF02086">
    <property type="entry name" value="MethyltransfD12"/>
    <property type="match status" value="1"/>
</dbReference>
<comment type="catalytic activity">
    <reaction evidence="6">
        <text>a 2'-deoxyadenosine in DNA + S-adenosyl-L-methionine = an N(6)-methyl-2'-deoxyadenosine in DNA + S-adenosyl-L-homocysteine + H(+)</text>
        <dbReference type="Rhea" id="RHEA:15197"/>
        <dbReference type="Rhea" id="RHEA-COMP:12418"/>
        <dbReference type="Rhea" id="RHEA-COMP:12419"/>
        <dbReference type="ChEBI" id="CHEBI:15378"/>
        <dbReference type="ChEBI" id="CHEBI:57856"/>
        <dbReference type="ChEBI" id="CHEBI:59789"/>
        <dbReference type="ChEBI" id="CHEBI:90615"/>
        <dbReference type="ChEBI" id="CHEBI:90616"/>
        <dbReference type="EC" id="2.1.1.72"/>
    </reaction>
</comment>
<dbReference type="PANTHER" id="PTHR30481:SF2">
    <property type="entry name" value="SITE-SPECIFIC DNA-METHYLTRANSFERASE (ADENINE-SPECIFIC)"/>
    <property type="match status" value="1"/>
</dbReference>
<evidence type="ECO:0000256" key="2">
    <source>
        <dbReference type="ARBA" id="ARBA00011900"/>
    </source>
</evidence>
<name>A0A2W2CT53_9ACTN</name>
<dbReference type="GO" id="GO:0006298">
    <property type="term" value="P:mismatch repair"/>
    <property type="evidence" value="ECO:0007669"/>
    <property type="project" value="TreeGrafter"/>
</dbReference>
<comment type="similarity">
    <text evidence="1">Belongs to the N(4)/N(6)-methyltransferase family.</text>
</comment>
<dbReference type="InterPro" id="IPR012327">
    <property type="entry name" value="MeTrfase_D12"/>
</dbReference>
<evidence type="ECO:0000256" key="5">
    <source>
        <dbReference type="ARBA" id="ARBA00022691"/>
    </source>
</evidence>
<dbReference type="OrthoDB" id="9805629at2"/>